<feature type="domain" description="Tetracyclin repressor-like C-terminal" evidence="1">
    <location>
        <begin position="81"/>
        <end position="201"/>
    </location>
</feature>
<dbReference type="EMBL" id="JBHULI010000004">
    <property type="protein sequence ID" value="MFD2531553.1"/>
    <property type="molecule type" value="Genomic_DNA"/>
</dbReference>
<keyword evidence="3" id="KW-1185">Reference proteome</keyword>
<gene>
    <name evidence="2" type="ORF">ACFSVN_03750</name>
</gene>
<reference evidence="3" key="1">
    <citation type="journal article" date="2019" name="Int. J. Syst. Evol. Microbiol.">
        <title>The Global Catalogue of Microorganisms (GCM) 10K type strain sequencing project: providing services to taxonomists for standard genome sequencing and annotation.</title>
        <authorList>
            <consortium name="The Broad Institute Genomics Platform"/>
            <consortium name="The Broad Institute Genome Sequencing Center for Infectious Disease"/>
            <person name="Wu L."/>
            <person name="Ma J."/>
        </authorList>
    </citation>
    <scope>NUCLEOTIDE SEQUENCE [LARGE SCALE GENOMIC DNA]</scope>
    <source>
        <strain evidence="3">KCTC 52042</strain>
    </source>
</reference>
<proteinExistence type="predicted"/>
<dbReference type="SUPFAM" id="SSF48498">
    <property type="entry name" value="Tetracyclin repressor-like, C-terminal domain"/>
    <property type="match status" value="1"/>
</dbReference>
<protein>
    <recommendedName>
        <fullName evidence="1">Tetracyclin repressor-like C-terminal domain-containing protein</fullName>
    </recommendedName>
</protein>
<name>A0ABW5JJC2_9BACT</name>
<accession>A0ABW5JJC2</accession>
<dbReference type="Gene3D" id="1.10.357.10">
    <property type="entry name" value="Tetracycline Repressor, domain 2"/>
    <property type="match status" value="1"/>
</dbReference>
<dbReference type="Pfam" id="PF17931">
    <property type="entry name" value="TetR_C_23"/>
    <property type="match status" value="1"/>
</dbReference>
<sequence length="249" mass="29461">MKTEELNNKIELTEAAIDLYIEDKFTIPNLTKETGKTASEIYTLFPNKNSILKFYYPSLVIRYRAMISEIDDFDSYSISEKLSNFMFTLFDMMDERREFVEDTFEKYEWKCISKSEFQKEIKSLLKDFFTSDGNIATSAGFFIGDWFYASLKTQFLFLIKFWLEDESDGRERIFALTDKITGFIEELVYSRIVDKGFDLTKYSLSVFGFSKQMEHFNDWVSSWFEDEPEVEVELDTNDEEESDTEKTSD</sequence>
<evidence type="ECO:0000259" key="1">
    <source>
        <dbReference type="Pfam" id="PF17931"/>
    </source>
</evidence>
<dbReference type="InterPro" id="IPR041673">
    <property type="entry name" value="TetR_C_23"/>
</dbReference>
<organism evidence="2 3">
    <name type="scientific">Gracilimonas halophila</name>
    <dbReference type="NCBI Taxonomy" id="1834464"/>
    <lineage>
        <taxon>Bacteria</taxon>
        <taxon>Pseudomonadati</taxon>
        <taxon>Balneolota</taxon>
        <taxon>Balneolia</taxon>
        <taxon>Balneolales</taxon>
        <taxon>Balneolaceae</taxon>
        <taxon>Gracilimonas</taxon>
    </lineage>
</organism>
<evidence type="ECO:0000313" key="2">
    <source>
        <dbReference type="EMBL" id="MFD2531553.1"/>
    </source>
</evidence>
<dbReference type="RefSeq" id="WP_390298821.1">
    <property type="nucleotide sequence ID" value="NZ_JBHULI010000004.1"/>
</dbReference>
<comment type="caution">
    <text evidence="2">The sequence shown here is derived from an EMBL/GenBank/DDBJ whole genome shotgun (WGS) entry which is preliminary data.</text>
</comment>
<evidence type="ECO:0000313" key="3">
    <source>
        <dbReference type="Proteomes" id="UP001597460"/>
    </source>
</evidence>
<dbReference type="Proteomes" id="UP001597460">
    <property type="component" value="Unassembled WGS sequence"/>
</dbReference>
<dbReference type="InterPro" id="IPR036271">
    <property type="entry name" value="Tet_transcr_reg_TetR-rel_C_sf"/>
</dbReference>